<dbReference type="InterPro" id="IPR018201">
    <property type="entry name" value="Ketoacyl_synth_AS"/>
</dbReference>
<dbReference type="Proteomes" id="UP000749311">
    <property type="component" value="Unassembled WGS sequence"/>
</dbReference>
<dbReference type="InterPro" id="IPR057326">
    <property type="entry name" value="KR_dom"/>
</dbReference>
<dbReference type="InterPro" id="IPR020841">
    <property type="entry name" value="PKS_Beta-ketoAc_synthase_dom"/>
</dbReference>
<feature type="region of interest" description="Disordered" evidence="5">
    <location>
        <begin position="1771"/>
        <end position="1795"/>
    </location>
</feature>
<dbReference type="InterPro" id="IPR014030">
    <property type="entry name" value="Ketoacyl_synth_N"/>
</dbReference>
<dbReference type="SUPFAM" id="SSF51735">
    <property type="entry name" value="NAD(P)-binding Rossmann-fold domains"/>
    <property type="match status" value="1"/>
</dbReference>
<dbReference type="SUPFAM" id="SSF47336">
    <property type="entry name" value="ACP-like"/>
    <property type="match status" value="3"/>
</dbReference>
<dbReference type="SUPFAM" id="SSF52096">
    <property type="entry name" value="ClpP/crotonase"/>
    <property type="match status" value="1"/>
</dbReference>
<keyword evidence="9" id="KW-1185">Reference proteome</keyword>
<keyword evidence="2" id="KW-0597">Phosphoprotein</keyword>
<evidence type="ECO:0000256" key="1">
    <source>
        <dbReference type="ARBA" id="ARBA00022450"/>
    </source>
</evidence>
<evidence type="ECO:0000256" key="5">
    <source>
        <dbReference type="SAM" id="MobiDB-lite"/>
    </source>
</evidence>
<evidence type="ECO:0000256" key="3">
    <source>
        <dbReference type="ARBA" id="ARBA00022679"/>
    </source>
</evidence>
<evidence type="ECO:0000256" key="4">
    <source>
        <dbReference type="ARBA" id="ARBA00049556"/>
    </source>
</evidence>
<dbReference type="InterPro" id="IPR009081">
    <property type="entry name" value="PP-bd_ACP"/>
</dbReference>
<dbReference type="NCBIfam" id="NF005496">
    <property type="entry name" value="PRK07110.1"/>
    <property type="match status" value="1"/>
</dbReference>
<dbReference type="PROSITE" id="PS00012">
    <property type="entry name" value="PHOSPHOPANTETHEINE"/>
    <property type="match status" value="2"/>
</dbReference>
<dbReference type="Gene3D" id="3.40.47.10">
    <property type="match status" value="1"/>
</dbReference>
<feature type="compositionally biased region" description="Basic and acidic residues" evidence="5">
    <location>
        <begin position="568"/>
        <end position="582"/>
    </location>
</feature>
<dbReference type="RefSeq" id="WP_167165664.1">
    <property type="nucleotide sequence ID" value="NZ_BAAAOO010000015.1"/>
</dbReference>
<dbReference type="InterPro" id="IPR013968">
    <property type="entry name" value="PKS_KR"/>
</dbReference>
<gene>
    <name evidence="8" type="ORF">FB473_001247</name>
</gene>
<dbReference type="Pfam" id="PF00378">
    <property type="entry name" value="ECH_1"/>
    <property type="match status" value="1"/>
</dbReference>
<organism evidence="8 9">
    <name type="scientific">Brooklawnia cerclae</name>
    <dbReference type="NCBI Taxonomy" id="349934"/>
    <lineage>
        <taxon>Bacteria</taxon>
        <taxon>Bacillati</taxon>
        <taxon>Actinomycetota</taxon>
        <taxon>Actinomycetes</taxon>
        <taxon>Propionibacteriales</taxon>
        <taxon>Propionibacteriaceae</taxon>
        <taxon>Brooklawnia</taxon>
    </lineage>
</organism>
<dbReference type="InterPro" id="IPR050091">
    <property type="entry name" value="PKS_NRPS_Biosynth_Enz"/>
</dbReference>
<dbReference type="Pfam" id="PF08659">
    <property type="entry name" value="KR"/>
    <property type="match status" value="1"/>
</dbReference>
<dbReference type="SUPFAM" id="SSF53901">
    <property type="entry name" value="Thiolase-like"/>
    <property type="match status" value="1"/>
</dbReference>
<evidence type="ECO:0000313" key="8">
    <source>
        <dbReference type="EMBL" id="NIH56602.1"/>
    </source>
</evidence>
<dbReference type="Pfam" id="PF00109">
    <property type="entry name" value="ketoacyl-synt"/>
    <property type="match status" value="1"/>
</dbReference>
<dbReference type="Gene3D" id="1.10.1240.100">
    <property type="match status" value="1"/>
</dbReference>
<feature type="compositionally biased region" description="Basic and acidic residues" evidence="5">
    <location>
        <begin position="1528"/>
        <end position="1539"/>
    </location>
</feature>
<dbReference type="PROSITE" id="PS50075">
    <property type="entry name" value="CARRIER"/>
    <property type="match status" value="3"/>
</dbReference>
<evidence type="ECO:0000259" key="7">
    <source>
        <dbReference type="PROSITE" id="PS52004"/>
    </source>
</evidence>
<dbReference type="InterPro" id="IPR029045">
    <property type="entry name" value="ClpP/crotonase-like_dom_sf"/>
</dbReference>
<dbReference type="CDD" id="cd06558">
    <property type="entry name" value="crotonase-like"/>
    <property type="match status" value="1"/>
</dbReference>
<dbReference type="Gene3D" id="3.40.50.720">
    <property type="entry name" value="NAD(P)-binding Rossmann-like Domain"/>
    <property type="match status" value="1"/>
</dbReference>
<sequence>MDDRYSQEWILKGVRSGVLEPERASELLRHHTYASASLGRLTRVFEPRVAHPKTRDEIVRFALRGVPADSWPAALAGEAQRIGRVPDALVVDAAGADAPADPGRIYQGLRELVRTWLDRSARGDRLRLVYVADEASEPVTDAVAALFWSLNEEEHAVWATVLTGDVTPDDVAAASHEVGPVEACRHHGQGVISVPRTHVGPLEITVATAPVRHEGTYLLTGGMGSLGFSLARHLARAYAARLVILGTRPIGDVHERIEALRELGGDPTYVSLDLGGASASGALAALLAGLSRLDGVVHCAGTTRDSLLRFKTDADAAAVIAPKVDGIGLLDEATARFDLDFFVAYSSISGLLGNAGQTDYAFANAYMDAFLRRRRTAVRTGERSGASVSIAWPYWEEGGISIPRESLDRLTASTGIGPMPTWLGVAMFEAALGIGDPLFAPVLADSSTWTSPASGAVTPAREPATTGDQVRVRFVDHLIRTFAEVYEIPRESLRPDADLRSYGLDSVLIGRLANRLVSVIPQLPASVFFDCSTIDQIADSLLERFAGRIREYFAEPEPVPPAPPRSQDAPDDHGEQSDRDTATVRSSPVRIASAEPMRIAIVGYAARMAQADSAEEIWQALAAGADRVTSFPDDRRAVFADAASAGFALPGVSEADWKQPGSYLDDPWGFDAGFFGMSAREARSMDPQERLALESAWHAFEDAGITPEAARESTAGAVGVFAAMTNSTHQQLGVHGINADSYLPQSYGWSLANRISSVFDLHGPSQTVDTACSSSLYALAQACESLRRHECGMAVVTASNLYLHPHKFAMLRERGMLSASGRCRTFSAAADGFVPAEAVGTLVLKPLADAERDGDEVRGIVWSWALNHDGLTHGYTVPSPRAQAEVIGRALAEGGLDASEVTYVETHGTGTSLGDPIEVDGLVQVFGDALTRATPLGIGSVKSNFGHAEAAAGLVSIVKVLKQMEHGRLAPSIHATTKNPRIRIDGTPLFVVESLTDWNHSREHPRFAGVSSFGAGGSNAHVILRTADQPRPASTHHSDLGRRDRGKLPFLFTAADRAALRDLVGAYRSRLSESEVDLPVLAARLAQGRTHLEERLCVYAGDQAELCERLARAIDGEAAEGVLHANVRDAGSPRGGRSDPAMTPRDAERVEAWLSGTVVDWGLAGDRVPARDLDLPLYPFQHKTYRVTVPASAPMAQPPRQARSAHEPFERLDFLNDIPEGSYDRRDLTEAVVVKQTPEPGVVVLTMANTANGNLMDTPLYEGLARVFDEVNHDDSVKVVVLTGTDRLFCMGGTMDSLDDIATRDTACSDGSIFYLGLPSIRVPVITAMTGHAHGGGLTLGLSGDIPILAEESLYAASFMNINFTPGIGSTYYFTERFGHALAHEMLFSGRDYSGAEIKEINPAIRVLPKDEVMPEALRIARDIAKKSLRALTIFKKAQARAVFEELPLYIRREDDMQQELFDADHIASARQDIRRLFGARPEAREPGPATGIVLAAPSGPEPAAHHGPATASEKVALRPVSGTRGGTRADDTPGERRPSPVRLRPAADAATNSSTRTPGGDRRQTRPHADGPRVVLDAVAGPTGSDGHPAPPKDRAALVSAVVEELAGVLKEDADDLDLRRSVSELGLDSVGVLELVQRLNARFACGLETGVIYAYPRAIDLAEGVATTLLERAGTGRPVAPPDEGAEPRPAAGPRQGNLREEFIGVLQTILRFGDDDIPDLRRSFSALGVDSVSGLELVRAVNQRFGTTVQASDLYAYGSALDFLADLGAEPPQAPGGPGGLPTEASERPTGLQDVLERLGQQELGVDEVLEMLEQR</sequence>
<proteinExistence type="predicted"/>
<evidence type="ECO:0000313" key="9">
    <source>
        <dbReference type="Proteomes" id="UP000749311"/>
    </source>
</evidence>
<dbReference type="InterPro" id="IPR014031">
    <property type="entry name" value="Ketoacyl_synth_C"/>
</dbReference>
<dbReference type="InterPro" id="IPR016039">
    <property type="entry name" value="Thiolase-like"/>
</dbReference>
<dbReference type="CDD" id="cd08953">
    <property type="entry name" value="KR_2_SDR_x"/>
    <property type="match status" value="1"/>
</dbReference>
<evidence type="ECO:0000259" key="6">
    <source>
        <dbReference type="PROSITE" id="PS50075"/>
    </source>
</evidence>
<dbReference type="SMART" id="SM00822">
    <property type="entry name" value="PKS_KR"/>
    <property type="match status" value="1"/>
</dbReference>
<feature type="domain" description="Carrier" evidence="6">
    <location>
        <begin position="469"/>
        <end position="545"/>
    </location>
</feature>
<dbReference type="Pfam" id="PF16197">
    <property type="entry name" value="KAsynt_C_assoc"/>
    <property type="match status" value="1"/>
</dbReference>
<comment type="caution">
    <text evidence="8">The sequence shown here is derived from an EMBL/GenBank/DDBJ whole genome shotgun (WGS) entry which is preliminary data.</text>
</comment>
<dbReference type="InterPro" id="IPR036291">
    <property type="entry name" value="NAD(P)-bd_dom_sf"/>
</dbReference>
<feature type="domain" description="Carrier" evidence="6">
    <location>
        <begin position="1594"/>
        <end position="1671"/>
    </location>
</feature>
<comment type="catalytic activity">
    <reaction evidence="4">
        <text>a (3S)-3-hydroxyacyl-CoA + NAD(+) = a 3-oxoacyl-CoA + NADH + H(+)</text>
        <dbReference type="Rhea" id="RHEA:22432"/>
        <dbReference type="ChEBI" id="CHEBI:15378"/>
        <dbReference type="ChEBI" id="CHEBI:57318"/>
        <dbReference type="ChEBI" id="CHEBI:57540"/>
        <dbReference type="ChEBI" id="CHEBI:57945"/>
        <dbReference type="ChEBI" id="CHEBI:90726"/>
        <dbReference type="EC" id="1.1.1.35"/>
    </reaction>
</comment>
<dbReference type="InterPro" id="IPR006162">
    <property type="entry name" value="Ppantetheine_attach_site"/>
</dbReference>
<dbReference type="SMART" id="SM00825">
    <property type="entry name" value="PKS_KS"/>
    <property type="match status" value="1"/>
</dbReference>
<dbReference type="InterPro" id="IPR036736">
    <property type="entry name" value="ACP-like_sf"/>
</dbReference>
<dbReference type="Pfam" id="PF02801">
    <property type="entry name" value="Ketoacyl-synt_C"/>
    <property type="match status" value="1"/>
</dbReference>
<accession>A0ABX0SIN5</accession>
<dbReference type="EMBL" id="JAAMOZ010000001">
    <property type="protein sequence ID" value="NIH56602.1"/>
    <property type="molecule type" value="Genomic_DNA"/>
</dbReference>
<dbReference type="InterPro" id="IPR001753">
    <property type="entry name" value="Enoyl-CoA_hydra/iso"/>
</dbReference>
<dbReference type="PROSITE" id="PS00606">
    <property type="entry name" value="KS3_1"/>
    <property type="match status" value="1"/>
</dbReference>
<dbReference type="PROSITE" id="PS52004">
    <property type="entry name" value="KS3_2"/>
    <property type="match status" value="1"/>
</dbReference>
<feature type="region of interest" description="Disordered" evidence="5">
    <location>
        <begin position="1481"/>
        <end position="1574"/>
    </location>
</feature>
<feature type="region of interest" description="Disordered" evidence="5">
    <location>
        <begin position="1676"/>
        <end position="1697"/>
    </location>
</feature>
<dbReference type="PANTHER" id="PTHR43775:SF37">
    <property type="entry name" value="SI:DKEY-61P9.11"/>
    <property type="match status" value="1"/>
</dbReference>
<dbReference type="CDD" id="cd00833">
    <property type="entry name" value="PKS"/>
    <property type="match status" value="1"/>
</dbReference>
<evidence type="ECO:0000256" key="2">
    <source>
        <dbReference type="ARBA" id="ARBA00022553"/>
    </source>
</evidence>
<dbReference type="PANTHER" id="PTHR43775">
    <property type="entry name" value="FATTY ACID SYNTHASE"/>
    <property type="match status" value="1"/>
</dbReference>
<reference evidence="8 9" key="1">
    <citation type="submission" date="2020-02" db="EMBL/GenBank/DDBJ databases">
        <title>Sequencing the genomes of 1000 actinobacteria strains.</title>
        <authorList>
            <person name="Klenk H.-P."/>
        </authorList>
    </citation>
    <scope>NUCLEOTIDE SEQUENCE [LARGE SCALE GENOMIC DNA]</scope>
    <source>
        <strain evidence="8 9">DSM 19609</strain>
    </source>
</reference>
<keyword evidence="1" id="KW-0596">Phosphopantetheine</keyword>
<dbReference type="Gene3D" id="3.90.226.10">
    <property type="entry name" value="2-enoyl-CoA Hydratase, Chain A, domain 1"/>
    <property type="match status" value="1"/>
</dbReference>
<dbReference type="SMART" id="SM01294">
    <property type="entry name" value="PKS_PP_betabranch"/>
    <property type="match status" value="2"/>
</dbReference>
<dbReference type="InterPro" id="IPR032821">
    <property type="entry name" value="PKS_assoc"/>
</dbReference>
<name>A0ABX0SIN5_9ACTN</name>
<dbReference type="Pfam" id="PF00550">
    <property type="entry name" value="PP-binding"/>
    <property type="match status" value="3"/>
</dbReference>
<keyword evidence="3" id="KW-0808">Transferase</keyword>
<dbReference type="Gene3D" id="1.10.1200.10">
    <property type="entry name" value="ACP-like"/>
    <property type="match status" value="3"/>
</dbReference>
<feature type="region of interest" description="Disordered" evidence="5">
    <location>
        <begin position="554"/>
        <end position="588"/>
    </location>
</feature>
<feature type="compositionally biased region" description="Basic and acidic residues" evidence="5">
    <location>
        <begin position="1560"/>
        <end position="1572"/>
    </location>
</feature>
<feature type="domain" description="Ketosynthase family 3 (KS3)" evidence="7">
    <location>
        <begin position="596"/>
        <end position="1026"/>
    </location>
</feature>
<protein>
    <submittedName>
        <fullName evidence="8">3-oxoacyl-(Acyl-carrier-protein) synthase/enoyl-CoA hydratase/carnithine racemase/acyl carrier protein</fullName>
    </submittedName>
</protein>
<dbReference type="SMART" id="SM00823">
    <property type="entry name" value="PKS_PP"/>
    <property type="match status" value="3"/>
</dbReference>
<dbReference type="InterPro" id="IPR020806">
    <property type="entry name" value="PKS_PP-bd"/>
</dbReference>
<feature type="domain" description="Carrier" evidence="6">
    <location>
        <begin position="1692"/>
        <end position="1774"/>
    </location>
</feature>